<organism evidence="1">
    <name type="scientific">marine sediment metagenome</name>
    <dbReference type="NCBI Taxonomy" id="412755"/>
    <lineage>
        <taxon>unclassified sequences</taxon>
        <taxon>metagenomes</taxon>
        <taxon>ecological metagenomes</taxon>
    </lineage>
</organism>
<protein>
    <submittedName>
        <fullName evidence="1">Uncharacterized protein</fullName>
    </submittedName>
</protein>
<dbReference type="AlphaFoldDB" id="X1VQ87"/>
<comment type="caution">
    <text evidence="1">The sequence shown here is derived from an EMBL/GenBank/DDBJ whole genome shotgun (WGS) entry which is preliminary data.</text>
</comment>
<reference evidence="1" key="1">
    <citation type="journal article" date="2014" name="Front. Microbiol.">
        <title>High frequency of phylogenetically diverse reductive dehalogenase-homologous genes in deep subseafloor sedimentary metagenomes.</title>
        <authorList>
            <person name="Kawai M."/>
            <person name="Futagami T."/>
            <person name="Toyoda A."/>
            <person name="Takaki Y."/>
            <person name="Nishi S."/>
            <person name="Hori S."/>
            <person name="Arai W."/>
            <person name="Tsubouchi T."/>
            <person name="Morono Y."/>
            <person name="Uchiyama I."/>
            <person name="Ito T."/>
            <person name="Fujiyama A."/>
            <person name="Inagaki F."/>
            <person name="Takami H."/>
        </authorList>
    </citation>
    <scope>NUCLEOTIDE SEQUENCE</scope>
    <source>
        <strain evidence="1">Expedition CK06-06</strain>
    </source>
</reference>
<accession>X1VQ87</accession>
<sequence length="122" mass="13316">AGAPQGEYKSLSEYLGKIPDSTVLVLVDGKIKSKNPLFSELSTRAKVMSEKPAEVKKVTDYAADMTLPAKLRTDAIEQLGNISTREAFLALLELAANEGLIVKERDLALKKAREVLKKTSLQ</sequence>
<feature type="non-terminal residue" evidence="1">
    <location>
        <position position="1"/>
    </location>
</feature>
<dbReference type="EMBL" id="BARW01039223">
    <property type="protein sequence ID" value="GAJ18836.1"/>
    <property type="molecule type" value="Genomic_DNA"/>
</dbReference>
<proteinExistence type="predicted"/>
<name>X1VQ87_9ZZZZ</name>
<gene>
    <name evidence="1" type="ORF">S12H4_59838</name>
</gene>
<evidence type="ECO:0000313" key="1">
    <source>
        <dbReference type="EMBL" id="GAJ18836.1"/>
    </source>
</evidence>